<dbReference type="NCBIfam" id="TIGR03704">
    <property type="entry name" value="PrmC_rel_meth"/>
    <property type="match status" value="1"/>
</dbReference>
<dbReference type="SUPFAM" id="SSF53335">
    <property type="entry name" value="S-adenosyl-L-methionine-dependent methyltransferases"/>
    <property type="match status" value="1"/>
</dbReference>
<sequence>MVYPNPLEESLALRLRTAGSVFAEAEARLLAAEAWNSAALESMVSRRTAGEPLEQVLGWAEFFGLRVAVAPGVFVPRRRTELLAARTIALLAAGTDPLALPAGSPNQVVAELCCGSAAVSMAITRHAPTASLFAVDIDPAAVRCARRNLDEPAVVLQGDLYEALPAHLRGGIDVVVANAPYVPSAQLGTMPPEARDHEPALTLDGGVDGLDIQRRIIDEAPVWLRPGGTLLLECSERQAPMVGQLMTAAGFVPEILHWEDPDATAASGRWSPCTARTPG</sequence>
<evidence type="ECO:0000256" key="4">
    <source>
        <dbReference type="ARBA" id="ARBA00022691"/>
    </source>
</evidence>
<accession>A0A975M7T1</accession>
<dbReference type="InterPro" id="IPR050320">
    <property type="entry name" value="N5-glutamine_MTase"/>
</dbReference>
<dbReference type="CDD" id="cd02440">
    <property type="entry name" value="AdoMet_MTases"/>
    <property type="match status" value="1"/>
</dbReference>
<feature type="domain" description="Methyltransferase small" evidence="6">
    <location>
        <begin position="105"/>
        <end position="182"/>
    </location>
</feature>
<dbReference type="EC" id="2.1.1.297" evidence="1"/>
<dbReference type="InterPro" id="IPR004556">
    <property type="entry name" value="HemK-like"/>
</dbReference>
<dbReference type="RefSeq" id="WP_210228633.1">
    <property type="nucleotide sequence ID" value="NZ_CP076022.1"/>
</dbReference>
<dbReference type="GO" id="GO:0032259">
    <property type="term" value="P:methylation"/>
    <property type="evidence" value="ECO:0007669"/>
    <property type="project" value="UniProtKB-KW"/>
</dbReference>
<organism evidence="7 8">
    <name type="scientific">Arthrobacter jiangjiafuii</name>
    <dbReference type="NCBI Taxonomy" id="2817475"/>
    <lineage>
        <taxon>Bacteria</taxon>
        <taxon>Bacillati</taxon>
        <taxon>Actinomycetota</taxon>
        <taxon>Actinomycetes</taxon>
        <taxon>Micrococcales</taxon>
        <taxon>Micrococcaceae</taxon>
        <taxon>Arthrobacter</taxon>
    </lineage>
</organism>
<evidence type="ECO:0000256" key="3">
    <source>
        <dbReference type="ARBA" id="ARBA00022679"/>
    </source>
</evidence>
<dbReference type="EMBL" id="CP076022">
    <property type="protein sequence ID" value="QWC11551.1"/>
    <property type="molecule type" value="Genomic_DNA"/>
</dbReference>
<evidence type="ECO:0000256" key="1">
    <source>
        <dbReference type="ARBA" id="ARBA00012771"/>
    </source>
</evidence>
<dbReference type="PANTHER" id="PTHR18895:SF74">
    <property type="entry name" value="MTRF1L RELEASE FACTOR GLUTAMINE METHYLTRANSFERASE"/>
    <property type="match status" value="1"/>
</dbReference>
<evidence type="ECO:0000256" key="2">
    <source>
        <dbReference type="ARBA" id="ARBA00022603"/>
    </source>
</evidence>
<dbReference type="GO" id="GO:0102559">
    <property type="term" value="F:peptide chain release factor N(5)-glutamine methyltransferase activity"/>
    <property type="evidence" value="ECO:0007669"/>
    <property type="project" value="UniProtKB-EC"/>
</dbReference>
<evidence type="ECO:0000313" key="7">
    <source>
        <dbReference type="EMBL" id="QWC11551.1"/>
    </source>
</evidence>
<keyword evidence="4" id="KW-0949">S-adenosyl-L-methionine</keyword>
<dbReference type="Pfam" id="PF05175">
    <property type="entry name" value="MTS"/>
    <property type="match status" value="1"/>
</dbReference>
<evidence type="ECO:0000256" key="5">
    <source>
        <dbReference type="ARBA" id="ARBA00048391"/>
    </source>
</evidence>
<evidence type="ECO:0000313" key="8">
    <source>
        <dbReference type="Proteomes" id="UP000676885"/>
    </source>
</evidence>
<dbReference type="KEGG" id="ajg:KKR91_08470"/>
<protein>
    <recommendedName>
        <fullName evidence="1">peptide chain release factor N(5)-glutamine methyltransferase</fullName>
        <ecNumber evidence="1">2.1.1.297</ecNumber>
    </recommendedName>
</protein>
<dbReference type="NCBIfam" id="TIGR00536">
    <property type="entry name" value="hemK_fam"/>
    <property type="match status" value="1"/>
</dbReference>
<dbReference type="AlphaFoldDB" id="A0A975M7T1"/>
<keyword evidence="8" id="KW-1185">Reference proteome</keyword>
<name>A0A975M7T1_9MICC</name>
<reference evidence="7 8" key="1">
    <citation type="submission" date="2021-05" db="EMBL/GenBank/DDBJ databases">
        <title>Novel species in genus Arthrobacter.</title>
        <authorList>
            <person name="Zhang G."/>
        </authorList>
    </citation>
    <scope>NUCLEOTIDE SEQUENCE [LARGE SCALE GENOMIC DNA]</scope>
    <source>
        <strain evidence="8">zg-ZUI227</strain>
    </source>
</reference>
<dbReference type="Gene3D" id="3.40.50.150">
    <property type="entry name" value="Vaccinia Virus protein VP39"/>
    <property type="match status" value="1"/>
</dbReference>
<dbReference type="PANTHER" id="PTHR18895">
    <property type="entry name" value="HEMK METHYLTRANSFERASE"/>
    <property type="match status" value="1"/>
</dbReference>
<dbReference type="InterPro" id="IPR029063">
    <property type="entry name" value="SAM-dependent_MTases_sf"/>
</dbReference>
<evidence type="ECO:0000259" key="6">
    <source>
        <dbReference type="Pfam" id="PF05175"/>
    </source>
</evidence>
<dbReference type="InterPro" id="IPR022446">
    <property type="entry name" value="MeTrfrase_put"/>
</dbReference>
<keyword evidence="3" id="KW-0808">Transferase</keyword>
<proteinExistence type="predicted"/>
<gene>
    <name evidence="7" type="ORF">KKR91_08470</name>
</gene>
<dbReference type="Gene3D" id="1.10.8.10">
    <property type="entry name" value="DNA helicase RuvA subunit, C-terminal domain"/>
    <property type="match status" value="1"/>
</dbReference>
<dbReference type="InterPro" id="IPR007848">
    <property type="entry name" value="Small_mtfrase_dom"/>
</dbReference>
<comment type="catalytic activity">
    <reaction evidence="5">
        <text>L-glutaminyl-[peptide chain release factor] + S-adenosyl-L-methionine = N(5)-methyl-L-glutaminyl-[peptide chain release factor] + S-adenosyl-L-homocysteine + H(+)</text>
        <dbReference type="Rhea" id="RHEA:42896"/>
        <dbReference type="Rhea" id="RHEA-COMP:10271"/>
        <dbReference type="Rhea" id="RHEA-COMP:10272"/>
        <dbReference type="ChEBI" id="CHEBI:15378"/>
        <dbReference type="ChEBI" id="CHEBI:30011"/>
        <dbReference type="ChEBI" id="CHEBI:57856"/>
        <dbReference type="ChEBI" id="CHEBI:59789"/>
        <dbReference type="ChEBI" id="CHEBI:61891"/>
        <dbReference type="EC" id="2.1.1.297"/>
    </reaction>
</comment>
<keyword evidence="2" id="KW-0489">Methyltransferase</keyword>
<dbReference type="Proteomes" id="UP000676885">
    <property type="component" value="Chromosome"/>
</dbReference>